<dbReference type="Pfam" id="PF19422">
    <property type="entry name" value="Ariadne"/>
    <property type="match status" value="1"/>
</dbReference>
<evidence type="ECO:0000313" key="2">
    <source>
        <dbReference type="EMBL" id="CAF1486533.1"/>
    </source>
</evidence>
<proteinExistence type="predicted"/>
<evidence type="ECO:0000313" key="4">
    <source>
        <dbReference type="Proteomes" id="UP000663864"/>
    </source>
</evidence>
<dbReference type="Proteomes" id="UP000663864">
    <property type="component" value="Unassembled WGS sequence"/>
</dbReference>
<evidence type="ECO:0000313" key="3">
    <source>
        <dbReference type="EMBL" id="CAF4186668.1"/>
    </source>
</evidence>
<evidence type="ECO:0000259" key="1">
    <source>
        <dbReference type="Pfam" id="PF19422"/>
    </source>
</evidence>
<sequence length="125" mass="15120">WDNHQRSLKLEEQTRAKLLEKIEQNINAQNGTYIDWQYLEKAADSLAKARYTLMYTYPYAYYQEDTVDRNLFENIQAQLEVEIENLSYQIERSTTHNRGDIENQRHIVERRRQTLLLKYFPKSNS</sequence>
<dbReference type="Proteomes" id="UP000663836">
    <property type="component" value="Unassembled WGS sequence"/>
</dbReference>
<accession>A0A815S3L3</accession>
<dbReference type="InterPro" id="IPR045840">
    <property type="entry name" value="Ariadne"/>
</dbReference>
<dbReference type="EMBL" id="CAJOBD010013024">
    <property type="protein sequence ID" value="CAF4186668.1"/>
    <property type="molecule type" value="Genomic_DNA"/>
</dbReference>
<dbReference type="Gene3D" id="1.20.120.1750">
    <property type="match status" value="1"/>
</dbReference>
<name>A0A815S3L3_9BILA</name>
<gene>
    <name evidence="3" type="ORF">JBS370_LOCUS35806</name>
    <name evidence="2" type="ORF">ZHD862_LOCUS36806</name>
</gene>
<reference evidence="2" key="1">
    <citation type="submission" date="2021-02" db="EMBL/GenBank/DDBJ databases">
        <authorList>
            <person name="Nowell W R."/>
        </authorList>
    </citation>
    <scope>NUCLEOTIDE SEQUENCE</scope>
</reference>
<dbReference type="EMBL" id="CAJNOT010006293">
    <property type="protein sequence ID" value="CAF1486533.1"/>
    <property type="molecule type" value="Genomic_DNA"/>
</dbReference>
<comment type="caution">
    <text evidence="2">The sequence shown here is derived from an EMBL/GenBank/DDBJ whole genome shotgun (WGS) entry which is preliminary data.</text>
</comment>
<feature type="domain" description="Ariadne" evidence="1">
    <location>
        <begin position="3"/>
        <end position="94"/>
    </location>
</feature>
<dbReference type="AlphaFoldDB" id="A0A815S3L3"/>
<feature type="non-terminal residue" evidence="2">
    <location>
        <position position="125"/>
    </location>
</feature>
<organism evidence="2 4">
    <name type="scientific">Rotaria sordida</name>
    <dbReference type="NCBI Taxonomy" id="392033"/>
    <lineage>
        <taxon>Eukaryota</taxon>
        <taxon>Metazoa</taxon>
        <taxon>Spiralia</taxon>
        <taxon>Gnathifera</taxon>
        <taxon>Rotifera</taxon>
        <taxon>Eurotatoria</taxon>
        <taxon>Bdelloidea</taxon>
        <taxon>Philodinida</taxon>
        <taxon>Philodinidae</taxon>
        <taxon>Rotaria</taxon>
    </lineage>
</organism>
<protein>
    <recommendedName>
        <fullName evidence="1">Ariadne domain-containing protein</fullName>
    </recommendedName>
</protein>